<name>A0A9N8KUF4_CHRIL</name>
<dbReference type="OrthoDB" id="4473401at2759"/>
<dbReference type="Pfam" id="PF00014">
    <property type="entry name" value="Kunitz_BPTI"/>
    <property type="match status" value="1"/>
</dbReference>
<evidence type="ECO:0000256" key="3">
    <source>
        <dbReference type="ARBA" id="ARBA00022656"/>
    </source>
</evidence>
<dbReference type="CDD" id="cd00109">
    <property type="entry name" value="Kunitz-type"/>
    <property type="match status" value="1"/>
</dbReference>
<evidence type="ECO:0000256" key="2">
    <source>
        <dbReference type="ARBA" id="ARBA00022525"/>
    </source>
</evidence>
<dbReference type="Proteomes" id="UP001154114">
    <property type="component" value="Chromosome 18"/>
</dbReference>
<organism evidence="10 11">
    <name type="scientific">Chrysodeixis includens</name>
    <name type="common">Soybean looper</name>
    <name type="synonym">Pseudoplusia includens</name>
    <dbReference type="NCBI Taxonomy" id="689277"/>
    <lineage>
        <taxon>Eukaryota</taxon>
        <taxon>Metazoa</taxon>
        <taxon>Ecdysozoa</taxon>
        <taxon>Arthropoda</taxon>
        <taxon>Hexapoda</taxon>
        <taxon>Insecta</taxon>
        <taxon>Pterygota</taxon>
        <taxon>Neoptera</taxon>
        <taxon>Endopterygota</taxon>
        <taxon>Lepidoptera</taxon>
        <taxon>Glossata</taxon>
        <taxon>Ditrysia</taxon>
        <taxon>Noctuoidea</taxon>
        <taxon>Noctuidae</taxon>
        <taxon>Plusiinae</taxon>
        <taxon>Chrysodeixis</taxon>
    </lineage>
</organism>
<keyword evidence="2" id="KW-0964">Secreted</keyword>
<dbReference type="GO" id="GO:0090729">
    <property type="term" value="F:toxin activity"/>
    <property type="evidence" value="ECO:0007669"/>
    <property type="project" value="UniProtKB-KW"/>
</dbReference>
<evidence type="ECO:0000256" key="1">
    <source>
        <dbReference type="ARBA" id="ARBA00004613"/>
    </source>
</evidence>
<dbReference type="SUPFAM" id="SSF57362">
    <property type="entry name" value="BPTI-like"/>
    <property type="match status" value="1"/>
</dbReference>
<comment type="subcellular location">
    <subcellularLocation>
        <location evidence="1">Secreted</location>
    </subcellularLocation>
</comment>
<keyword evidence="5" id="KW-0722">Serine protease inhibitor</keyword>
<keyword evidence="11" id="KW-1185">Reference proteome</keyword>
<proteinExistence type="predicted"/>
<dbReference type="SMART" id="SM00131">
    <property type="entry name" value="KU"/>
    <property type="match status" value="1"/>
</dbReference>
<evidence type="ECO:0000256" key="8">
    <source>
        <dbReference type="ARBA" id="ARBA00034146"/>
    </source>
</evidence>
<evidence type="ECO:0000256" key="4">
    <source>
        <dbReference type="ARBA" id="ARBA00022690"/>
    </source>
</evidence>
<dbReference type="PROSITE" id="PS50279">
    <property type="entry name" value="BPTI_KUNITZ_2"/>
    <property type="match status" value="1"/>
</dbReference>
<dbReference type="InterPro" id="IPR050098">
    <property type="entry name" value="TFPI/VKTCI-like"/>
</dbReference>
<dbReference type="PANTHER" id="PTHR10083:SF376">
    <property type="entry name" value="SERINE PEPTIDASE INHIBITOR, KUNITZ TYPE, 3"/>
    <property type="match status" value="1"/>
</dbReference>
<dbReference type="InterPro" id="IPR036880">
    <property type="entry name" value="Kunitz_BPTI_sf"/>
</dbReference>
<dbReference type="InterPro" id="IPR002223">
    <property type="entry name" value="Kunitz_BPTI"/>
</dbReference>
<gene>
    <name evidence="10" type="ORF">CINC_LOCUS4617</name>
</gene>
<evidence type="ECO:0000313" key="10">
    <source>
        <dbReference type="EMBL" id="CAD0202962.1"/>
    </source>
</evidence>
<dbReference type="PRINTS" id="PR00759">
    <property type="entry name" value="BASICPTASE"/>
</dbReference>
<feature type="domain" description="BPTI/Kunitz inhibitor" evidence="9">
    <location>
        <begin position="32"/>
        <end position="82"/>
    </location>
</feature>
<evidence type="ECO:0000313" key="11">
    <source>
        <dbReference type="Proteomes" id="UP001154114"/>
    </source>
</evidence>
<keyword evidence="3" id="KW-0800">Toxin</keyword>
<dbReference type="AlphaFoldDB" id="A0A9N8KUF4"/>
<evidence type="ECO:0000259" key="9">
    <source>
        <dbReference type="PROSITE" id="PS50279"/>
    </source>
</evidence>
<keyword evidence="4" id="KW-0646">Protease inhibitor</keyword>
<accession>A0A9N8KUF4</accession>
<keyword evidence="6" id="KW-1015">Disulfide bond</keyword>
<evidence type="ECO:0000256" key="7">
    <source>
        <dbReference type="ARBA" id="ARBA00023240"/>
    </source>
</evidence>
<dbReference type="PROSITE" id="PS00280">
    <property type="entry name" value="BPTI_KUNITZ_1"/>
    <property type="match status" value="1"/>
</dbReference>
<keyword evidence="8" id="KW-1203">Blood coagulation cascade inhibiting toxin</keyword>
<evidence type="ECO:0000256" key="5">
    <source>
        <dbReference type="ARBA" id="ARBA00022900"/>
    </source>
</evidence>
<dbReference type="GO" id="GO:0004867">
    <property type="term" value="F:serine-type endopeptidase inhibitor activity"/>
    <property type="evidence" value="ECO:0007669"/>
    <property type="project" value="UniProtKB-KW"/>
</dbReference>
<dbReference type="InterPro" id="IPR020901">
    <property type="entry name" value="Prtase_inh_Kunz-CS"/>
</dbReference>
<evidence type="ECO:0000256" key="6">
    <source>
        <dbReference type="ARBA" id="ARBA00023157"/>
    </source>
</evidence>
<dbReference type="PANTHER" id="PTHR10083">
    <property type="entry name" value="KUNITZ-TYPE PROTEASE INHIBITOR-RELATED"/>
    <property type="match status" value="1"/>
</dbReference>
<protein>
    <recommendedName>
        <fullName evidence="9">BPTI/Kunitz inhibitor domain-containing protein</fullName>
    </recommendedName>
</protein>
<dbReference type="EMBL" id="LR824021">
    <property type="protein sequence ID" value="CAD0202962.1"/>
    <property type="molecule type" value="Genomic_DNA"/>
</dbReference>
<sequence>MSVTTGYGLGNGGVDPPPWALTALGSGKLDLCFLEPHAGYCTDRMERWGYNSFMAECNTFVYSGCGGNKNNFMTKKRCEEACHQELKSNCQKNEEYTEYS</sequence>
<keyword evidence="7" id="KW-1199">Hemostasis impairing toxin</keyword>
<dbReference type="GO" id="GO:0005615">
    <property type="term" value="C:extracellular space"/>
    <property type="evidence" value="ECO:0007669"/>
    <property type="project" value="TreeGrafter"/>
</dbReference>
<reference evidence="10" key="1">
    <citation type="submission" date="2021-12" db="EMBL/GenBank/DDBJ databases">
        <authorList>
            <person name="King R."/>
        </authorList>
    </citation>
    <scope>NUCLEOTIDE SEQUENCE</scope>
</reference>
<dbReference type="Gene3D" id="4.10.410.10">
    <property type="entry name" value="Pancreatic trypsin inhibitor Kunitz domain"/>
    <property type="match status" value="1"/>
</dbReference>